<name>M3YMZ3_MUSPF</name>
<feature type="region of interest" description="Disordered" evidence="1">
    <location>
        <begin position="1"/>
        <end position="81"/>
    </location>
</feature>
<evidence type="ECO:0000256" key="1">
    <source>
        <dbReference type="SAM" id="MobiDB-lite"/>
    </source>
</evidence>
<organism evidence="2">
    <name type="scientific">Mustela putorius furo</name>
    <name type="common">European domestic ferret</name>
    <name type="synonym">Mustela furo</name>
    <dbReference type="NCBI Taxonomy" id="9669"/>
    <lineage>
        <taxon>Eukaryota</taxon>
        <taxon>Metazoa</taxon>
        <taxon>Chordata</taxon>
        <taxon>Craniata</taxon>
        <taxon>Vertebrata</taxon>
        <taxon>Euteleostomi</taxon>
        <taxon>Mammalia</taxon>
        <taxon>Eutheria</taxon>
        <taxon>Laurasiatheria</taxon>
        <taxon>Carnivora</taxon>
        <taxon>Caniformia</taxon>
        <taxon>Musteloidea</taxon>
        <taxon>Mustelidae</taxon>
        <taxon>Mustelinae</taxon>
        <taxon>Mustela</taxon>
    </lineage>
</organism>
<protein>
    <submittedName>
        <fullName evidence="2">Uncharacterized protein</fullName>
    </submittedName>
</protein>
<reference evidence="2" key="1">
    <citation type="submission" date="2024-06" db="UniProtKB">
        <authorList>
            <consortium name="Ensembl"/>
        </authorList>
    </citation>
    <scope>IDENTIFICATION</scope>
</reference>
<dbReference type="InParanoid" id="M3YMZ3"/>
<proteinExistence type="predicted"/>
<dbReference type="HOGENOM" id="CLU_2573288_0_0_1"/>
<sequence length="81" mass="8769">MMSEKRSLRVNGGSVRREPSRGAEPGGATRLLQTPRPGPAGGGEAEVMMEITEKQAEREEEAVSLLSREPDVGLDPRTLRP</sequence>
<evidence type="ECO:0000313" key="2">
    <source>
        <dbReference type="Ensembl" id="ENSMPUP00000012700.1"/>
    </source>
</evidence>
<dbReference type="AlphaFoldDB" id="M3YMZ3"/>
<accession>M3YMZ3</accession>
<dbReference type="Ensembl" id="ENSMPUT00000012904.1">
    <property type="protein sequence ID" value="ENSMPUP00000012700.1"/>
    <property type="gene ID" value="ENSMPUG00000012795.1"/>
</dbReference>
<dbReference type="EMBL" id="AEYP01018593">
    <property type="status" value="NOT_ANNOTATED_CDS"/>
    <property type="molecule type" value="Genomic_DNA"/>
</dbReference>